<protein>
    <recommendedName>
        <fullName evidence="2">Fibronectin type-III domain-containing protein</fullName>
    </recommendedName>
</protein>
<reference evidence="3 4" key="1">
    <citation type="submission" date="2017-10" db="EMBL/GenBank/DDBJ databases">
        <title>Paenichitinophaga pekingensis gen. nov., sp. nov., isolated from activated sludge.</title>
        <authorList>
            <person name="Jin D."/>
            <person name="Kong X."/>
            <person name="Deng Y."/>
            <person name="Bai Z."/>
        </authorList>
    </citation>
    <scope>NUCLEOTIDE SEQUENCE [LARGE SCALE GENOMIC DNA]</scope>
    <source>
        <strain evidence="3 4">13</strain>
    </source>
</reference>
<dbReference type="NCBIfam" id="TIGR04183">
    <property type="entry name" value="Por_Secre_tail"/>
    <property type="match status" value="1"/>
</dbReference>
<keyword evidence="4" id="KW-1185">Reference proteome</keyword>
<dbReference type="InterPro" id="IPR008979">
    <property type="entry name" value="Galactose-bd-like_sf"/>
</dbReference>
<evidence type="ECO:0000313" key="4">
    <source>
        <dbReference type="Proteomes" id="UP000220133"/>
    </source>
</evidence>
<feature type="chain" id="PRO_5012629393" description="Fibronectin type-III domain-containing protein" evidence="1">
    <location>
        <begin position="23"/>
        <end position="774"/>
    </location>
</feature>
<dbReference type="Gene3D" id="2.60.40.10">
    <property type="entry name" value="Immunoglobulins"/>
    <property type="match status" value="1"/>
</dbReference>
<sequence length="774" mass="86831">MKRSLKILPLIGILLIQVQVFAQTDITGSGGTISAQYSDSPSGEDISKVIDNQSATKYLTFHSSGWIQYQNTSSVVVNKYTVTSANDAPTRDPLNWTFEGSTNGTTWVTLDTRSNEDFPNRYQTREFTFTNLTAYQYYRLQMSNNSGSILQLAEWEIFTATTVGADITDFSGGAISDQYNVTGNEGNAKVIDNNTYSKYLTFHATTWLQFQGANSSTVTSYSVTSANDYPDRDPKSWTFEGSNNGSSWTTLHTVSNHSFINRFQKSNFSFSNSTAYTYYRLNITANNGASITQMAEWEIFGTGSGSIPGPAAPTSLSINNVSGNQNIVSWTDNATSETRYRLERSTNGSSWSLLHNLPANTSQYRDTGLTGGQTLYYRVRAENATANSGYSNTANITTVANDYPATWQEHWDEHVQLVSRKYTDSHVGIYFDDDMDDSINWMDTTVSRAWAYTKQLYGGFSDPRLYAIFHQDKYGGGNPSTYIDSKRDYRNAICVGSSGSWATNTGWNLNATIHEIGHIVEGGARGVKGSPAFGIWGDSKWCEIYQYDLYYAVGWTTEATNYYNGAMSTSDSYPRANTYWFRDWFYPIWSNYGHGQVLANYFDLLYQYFPQQNAIYARSMNFGEFVHFWSGAAGVNLKELATDAFGWSTTYEDQFNQARIDFPFTYDESAALMTTARKGMMVDSSVLQVDSLQVELDQSIEIYPNPVQDKVVKIRNNSKNPKMFVEIYDALGMKVYAGIVEQSASIDLNKQSKGVYFVVCYKGNLRSTKKIVLP</sequence>
<dbReference type="InterPro" id="IPR013783">
    <property type="entry name" value="Ig-like_fold"/>
</dbReference>
<dbReference type="Proteomes" id="UP000220133">
    <property type="component" value="Chromosome"/>
</dbReference>
<keyword evidence="1" id="KW-0732">Signal</keyword>
<dbReference type="InterPro" id="IPR036116">
    <property type="entry name" value="FN3_sf"/>
</dbReference>
<dbReference type="Pfam" id="PF18962">
    <property type="entry name" value="Por_Secre_tail"/>
    <property type="match status" value="1"/>
</dbReference>
<evidence type="ECO:0000313" key="3">
    <source>
        <dbReference type="EMBL" id="ATL47936.1"/>
    </source>
</evidence>
<dbReference type="InterPro" id="IPR026444">
    <property type="entry name" value="Secre_tail"/>
</dbReference>
<feature type="signal peptide" evidence="1">
    <location>
        <begin position="1"/>
        <end position="22"/>
    </location>
</feature>
<dbReference type="InterPro" id="IPR003961">
    <property type="entry name" value="FN3_dom"/>
</dbReference>
<feature type="domain" description="Fibronectin type-III" evidence="2">
    <location>
        <begin position="312"/>
        <end position="401"/>
    </location>
</feature>
<gene>
    <name evidence="3" type="ORF">COR50_12580</name>
</gene>
<accession>A0A291QVG1</accession>
<dbReference type="SUPFAM" id="SSF49265">
    <property type="entry name" value="Fibronectin type III"/>
    <property type="match status" value="1"/>
</dbReference>
<dbReference type="Gene3D" id="2.60.120.260">
    <property type="entry name" value="Galactose-binding domain-like"/>
    <property type="match status" value="2"/>
</dbReference>
<dbReference type="EMBL" id="CP023777">
    <property type="protein sequence ID" value="ATL47936.1"/>
    <property type="molecule type" value="Genomic_DNA"/>
</dbReference>
<dbReference type="OrthoDB" id="5134860at2"/>
<dbReference type="SMART" id="SM00060">
    <property type="entry name" value="FN3"/>
    <property type="match status" value="1"/>
</dbReference>
<dbReference type="SUPFAM" id="SSF49785">
    <property type="entry name" value="Galactose-binding domain-like"/>
    <property type="match status" value="2"/>
</dbReference>
<organism evidence="3 4">
    <name type="scientific">Chitinophaga caeni</name>
    <dbReference type="NCBI Taxonomy" id="2029983"/>
    <lineage>
        <taxon>Bacteria</taxon>
        <taxon>Pseudomonadati</taxon>
        <taxon>Bacteroidota</taxon>
        <taxon>Chitinophagia</taxon>
        <taxon>Chitinophagales</taxon>
        <taxon>Chitinophagaceae</taxon>
        <taxon>Chitinophaga</taxon>
    </lineage>
</organism>
<evidence type="ECO:0000259" key="2">
    <source>
        <dbReference type="PROSITE" id="PS50853"/>
    </source>
</evidence>
<proteinExistence type="predicted"/>
<dbReference type="PROSITE" id="PS50853">
    <property type="entry name" value="FN3"/>
    <property type="match status" value="1"/>
</dbReference>
<dbReference type="CDD" id="cd00063">
    <property type="entry name" value="FN3"/>
    <property type="match status" value="1"/>
</dbReference>
<dbReference type="AlphaFoldDB" id="A0A291QVG1"/>
<dbReference type="KEGG" id="cbae:COR50_12580"/>
<dbReference type="RefSeq" id="WP_098194313.1">
    <property type="nucleotide sequence ID" value="NZ_CP023777.1"/>
</dbReference>
<evidence type="ECO:0000256" key="1">
    <source>
        <dbReference type="SAM" id="SignalP"/>
    </source>
</evidence>
<name>A0A291QVG1_9BACT</name>